<proteinExistence type="predicted"/>
<evidence type="ECO:0000313" key="2">
    <source>
        <dbReference type="Proteomes" id="UP000813461"/>
    </source>
</evidence>
<accession>A0A8K0R999</accession>
<dbReference type="AlphaFoldDB" id="A0A8K0R999"/>
<name>A0A8K0R999_9PLEO</name>
<dbReference type="OrthoDB" id="10463841at2759"/>
<dbReference type="Proteomes" id="UP000813461">
    <property type="component" value="Unassembled WGS sequence"/>
</dbReference>
<dbReference type="EMBL" id="JAGMVJ010000005">
    <property type="protein sequence ID" value="KAH7090604.1"/>
    <property type="molecule type" value="Genomic_DNA"/>
</dbReference>
<evidence type="ECO:0000313" key="1">
    <source>
        <dbReference type="EMBL" id="KAH7090604.1"/>
    </source>
</evidence>
<organism evidence="1 2">
    <name type="scientific">Paraphoma chrysanthemicola</name>
    <dbReference type="NCBI Taxonomy" id="798071"/>
    <lineage>
        <taxon>Eukaryota</taxon>
        <taxon>Fungi</taxon>
        <taxon>Dikarya</taxon>
        <taxon>Ascomycota</taxon>
        <taxon>Pezizomycotina</taxon>
        <taxon>Dothideomycetes</taxon>
        <taxon>Pleosporomycetidae</taxon>
        <taxon>Pleosporales</taxon>
        <taxon>Pleosporineae</taxon>
        <taxon>Phaeosphaeriaceae</taxon>
        <taxon>Paraphoma</taxon>
    </lineage>
</organism>
<gene>
    <name evidence="1" type="ORF">FB567DRAFT_296020</name>
</gene>
<reference evidence="1" key="1">
    <citation type="journal article" date="2021" name="Nat. Commun.">
        <title>Genetic determinants of endophytism in the Arabidopsis root mycobiome.</title>
        <authorList>
            <person name="Mesny F."/>
            <person name="Miyauchi S."/>
            <person name="Thiergart T."/>
            <person name="Pickel B."/>
            <person name="Atanasova L."/>
            <person name="Karlsson M."/>
            <person name="Huettel B."/>
            <person name="Barry K.W."/>
            <person name="Haridas S."/>
            <person name="Chen C."/>
            <person name="Bauer D."/>
            <person name="Andreopoulos W."/>
            <person name="Pangilinan J."/>
            <person name="LaButti K."/>
            <person name="Riley R."/>
            <person name="Lipzen A."/>
            <person name="Clum A."/>
            <person name="Drula E."/>
            <person name="Henrissat B."/>
            <person name="Kohler A."/>
            <person name="Grigoriev I.V."/>
            <person name="Martin F.M."/>
            <person name="Hacquard S."/>
        </authorList>
    </citation>
    <scope>NUCLEOTIDE SEQUENCE</scope>
    <source>
        <strain evidence="1">MPI-SDFR-AT-0120</strain>
    </source>
</reference>
<sequence length="237" mass="26467">MQDRAHNNMPLANSLLKTKSMNPLRRHTDSEAVESIRLRRVSAHVKDIFKGSFTTRHLLQSLKRVVRKVAKREQPKQSNSQAASMRALLDGNTPIYRTISNTSTTAVLGAPTPALRPRSYDAEMEYIRQELLVEDWSTPECKCLLGAVHHKSSRRSPIPHEWRVNSPQPMGVEDAVTDISPQETVSSARRHIAVLEDASATAHRQRPQTPRVGLSRTWVAPASWSGPSESNVDVQAS</sequence>
<keyword evidence="2" id="KW-1185">Reference proteome</keyword>
<comment type="caution">
    <text evidence="1">The sequence shown here is derived from an EMBL/GenBank/DDBJ whole genome shotgun (WGS) entry which is preliminary data.</text>
</comment>
<protein>
    <submittedName>
        <fullName evidence="1">Uncharacterized protein</fullName>
    </submittedName>
</protein>